<evidence type="ECO:0000256" key="1">
    <source>
        <dbReference type="SAM" id="MobiDB-lite"/>
    </source>
</evidence>
<dbReference type="RefSeq" id="WP_208603822.1">
    <property type="nucleotide sequence ID" value="NZ_FMCR01000005.1"/>
</dbReference>
<sequence>MHEKTRRPPLDAISCVRGAGTERRQPVPDVFDEVHRRCRDGEPIALATVVATWHSAPQPPGAAMVVATDGTVIGSVSGGCVEADLYERARRVLDTGQPELCRYGISDDDAYAVGLTCGGILDVFVERVDASALPALDAVAVARRSGHPAAIVTCVAADVNDGPPADAGSSPGTGPTDPARRLGRRLVLTGQRSVGSLGDDRLDDAVSADALGLLAAGRSGMLRYGYHGQRRGGGISLFVTAYATPPRMIVFGAIDFAAAVARIGAFLGYRVTVCDARPVFATARRFPEADEVVVQWPHRYLRSELAADRLDERTVLCVLTHDPRFDVPLLELALRHPLAYVGAMGSRRTHDERHKLLSEAGLSPAQLARLASPIGLDLGGRTPEETAVSVAAQIVAARWGGTGRPLAVLDGPIHQPG</sequence>
<dbReference type="Proteomes" id="UP000198864">
    <property type="component" value="Unassembled WGS sequence"/>
</dbReference>
<evidence type="ECO:0000259" key="2">
    <source>
        <dbReference type="Pfam" id="PF02625"/>
    </source>
</evidence>
<dbReference type="PANTHER" id="PTHR30388:SF4">
    <property type="entry name" value="MOLYBDENUM COFACTOR INSERTION CHAPERONE PAOD"/>
    <property type="match status" value="1"/>
</dbReference>
<dbReference type="InterPro" id="IPR027051">
    <property type="entry name" value="XdhC_Rossmann_dom"/>
</dbReference>
<organism evidence="4 5">
    <name type="scientific">Micromonospora saelicesensis</name>
    <dbReference type="NCBI Taxonomy" id="285676"/>
    <lineage>
        <taxon>Bacteria</taxon>
        <taxon>Bacillati</taxon>
        <taxon>Actinomycetota</taxon>
        <taxon>Actinomycetes</taxon>
        <taxon>Micromonosporales</taxon>
        <taxon>Micromonosporaceae</taxon>
        <taxon>Micromonospora</taxon>
    </lineage>
</organism>
<evidence type="ECO:0000313" key="4">
    <source>
        <dbReference type="EMBL" id="SCF25907.1"/>
    </source>
</evidence>
<protein>
    <submittedName>
        <fullName evidence="4">Xanthine dehydrogenase accessory factor</fullName>
    </submittedName>
</protein>
<dbReference type="InterPro" id="IPR052698">
    <property type="entry name" value="MoCofactor_Util/Proc"/>
</dbReference>
<proteinExistence type="predicted"/>
<dbReference type="Gene3D" id="3.40.50.720">
    <property type="entry name" value="NAD(P)-binding Rossmann-like Domain"/>
    <property type="match status" value="1"/>
</dbReference>
<evidence type="ECO:0000313" key="5">
    <source>
        <dbReference type="Proteomes" id="UP000198864"/>
    </source>
</evidence>
<evidence type="ECO:0000259" key="3">
    <source>
        <dbReference type="Pfam" id="PF13478"/>
    </source>
</evidence>
<dbReference type="STRING" id="285676.GA0070561_4706"/>
<feature type="domain" description="XdhC- CoxI" evidence="2">
    <location>
        <begin position="180"/>
        <end position="225"/>
    </location>
</feature>
<dbReference type="InterPro" id="IPR003777">
    <property type="entry name" value="XdhC_CoxI"/>
</dbReference>
<gene>
    <name evidence="4" type="ORF">GA0070561_4706</name>
</gene>
<dbReference type="Pfam" id="PF02625">
    <property type="entry name" value="XdhC_CoxI"/>
    <property type="match status" value="2"/>
</dbReference>
<dbReference type="EMBL" id="FMCR01000005">
    <property type="protein sequence ID" value="SCF25907.1"/>
    <property type="molecule type" value="Genomic_DNA"/>
</dbReference>
<dbReference type="AlphaFoldDB" id="A0A1C4YZ39"/>
<name>A0A1C4YZ39_9ACTN</name>
<dbReference type="Pfam" id="PF13478">
    <property type="entry name" value="XdhC_C"/>
    <property type="match status" value="1"/>
</dbReference>
<reference evidence="4 5" key="1">
    <citation type="submission" date="2016-06" db="EMBL/GenBank/DDBJ databases">
        <authorList>
            <person name="Kjaerup R.B."/>
            <person name="Dalgaard T.S."/>
            <person name="Juul-Madsen H.R."/>
        </authorList>
    </citation>
    <scope>NUCLEOTIDE SEQUENCE [LARGE SCALE GENOMIC DNA]</scope>
    <source>
        <strain evidence="4 5">DSM 44871</strain>
    </source>
</reference>
<dbReference type="PANTHER" id="PTHR30388">
    <property type="entry name" value="ALDEHYDE OXIDOREDUCTASE MOLYBDENUM COFACTOR ASSEMBLY PROTEIN"/>
    <property type="match status" value="1"/>
</dbReference>
<accession>A0A1C4YZ39</accession>
<feature type="region of interest" description="Disordered" evidence="1">
    <location>
        <begin position="162"/>
        <end position="182"/>
    </location>
</feature>
<feature type="domain" description="XdhC Rossmann" evidence="3">
    <location>
        <begin position="248"/>
        <end position="394"/>
    </location>
</feature>
<feature type="domain" description="XdhC- CoxI" evidence="2">
    <location>
        <begin position="39"/>
        <end position="104"/>
    </location>
</feature>